<evidence type="ECO:0000313" key="2">
    <source>
        <dbReference type="Proteomes" id="UP000799438"/>
    </source>
</evidence>
<dbReference type="Proteomes" id="UP000799438">
    <property type="component" value="Unassembled WGS sequence"/>
</dbReference>
<accession>A0A6A6BKF4</accession>
<dbReference type="AlphaFoldDB" id="A0A6A6BKF4"/>
<dbReference type="OrthoDB" id="332863at2759"/>
<dbReference type="GeneID" id="54294097"/>
<dbReference type="PANTHER" id="PTHR36142">
    <property type="entry name" value="METALLO-HYDROLASE/OXIDOREDUCTASE SUPERFAMILY PROTEIN"/>
    <property type="match status" value="1"/>
</dbReference>
<evidence type="ECO:0000313" key="1">
    <source>
        <dbReference type="EMBL" id="KAF2144602.1"/>
    </source>
</evidence>
<dbReference type="InterPro" id="IPR036866">
    <property type="entry name" value="RibonucZ/Hydroxyglut_hydro"/>
</dbReference>
<proteinExistence type="predicted"/>
<evidence type="ECO:0008006" key="3">
    <source>
        <dbReference type="Google" id="ProtNLM"/>
    </source>
</evidence>
<sequence length="345" mass="37383">MLTIKALNADTSFLATFSPSCAPDAPSAAQFPGSFTVLIDPWLSGPSQILSPKFSISWHNTASCVSSLADLPEPDLIIISQDKPDHCHEATLRTLPSNARSIILAAPAAAKKIRKWNHFEHAENIHTMKPYSATDDTCLFRLEIPAFSSSGLSGEITVAYMPVKRDISGLHSAVGITYRAPSSVLSPVRHTYINLPPSPPESPFPPNQPQTPQIEGERTLSLLYSPHGVPYSVIAPYASSHLVSTGALPLTTLVHSFDRVDNPWYLGGNIAAGKPGGVEIASKLMARCWLSAHDEEKDNRGVSVRMLKVSKFNVEEVKKSLGNETRVARLGPGEEMKVDLDEGKK</sequence>
<protein>
    <recommendedName>
        <fullName evidence="3">Metallo-beta-lactamase domain-containing protein</fullName>
    </recommendedName>
</protein>
<dbReference type="Gene3D" id="3.60.15.10">
    <property type="entry name" value="Ribonuclease Z/Hydroxyacylglutathione hydrolase-like"/>
    <property type="match status" value="1"/>
</dbReference>
<gene>
    <name evidence="1" type="ORF">K452DRAFT_223126</name>
</gene>
<reference evidence="1" key="1">
    <citation type="journal article" date="2020" name="Stud. Mycol.">
        <title>101 Dothideomycetes genomes: a test case for predicting lifestyles and emergence of pathogens.</title>
        <authorList>
            <person name="Haridas S."/>
            <person name="Albert R."/>
            <person name="Binder M."/>
            <person name="Bloem J."/>
            <person name="Labutti K."/>
            <person name="Salamov A."/>
            <person name="Andreopoulos B."/>
            <person name="Baker S."/>
            <person name="Barry K."/>
            <person name="Bills G."/>
            <person name="Bluhm B."/>
            <person name="Cannon C."/>
            <person name="Castanera R."/>
            <person name="Culley D."/>
            <person name="Daum C."/>
            <person name="Ezra D."/>
            <person name="Gonzalez J."/>
            <person name="Henrissat B."/>
            <person name="Kuo A."/>
            <person name="Liang C."/>
            <person name="Lipzen A."/>
            <person name="Lutzoni F."/>
            <person name="Magnuson J."/>
            <person name="Mondo S."/>
            <person name="Nolan M."/>
            <person name="Ohm R."/>
            <person name="Pangilinan J."/>
            <person name="Park H.-J."/>
            <person name="Ramirez L."/>
            <person name="Alfaro M."/>
            <person name="Sun H."/>
            <person name="Tritt A."/>
            <person name="Yoshinaga Y."/>
            <person name="Zwiers L.-H."/>
            <person name="Turgeon B."/>
            <person name="Goodwin S."/>
            <person name="Spatafora J."/>
            <person name="Crous P."/>
            <person name="Grigoriev I."/>
        </authorList>
    </citation>
    <scope>NUCLEOTIDE SEQUENCE</scope>
    <source>
        <strain evidence="1">CBS 121167</strain>
    </source>
</reference>
<keyword evidence="2" id="KW-1185">Reference proteome</keyword>
<dbReference type="EMBL" id="ML995479">
    <property type="protein sequence ID" value="KAF2144602.1"/>
    <property type="molecule type" value="Genomic_DNA"/>
</dbReference>
<dbReference type="RefSeq" id="XP_033400314.1">
    <property type="nucleotide sequence ID" value="XM_033536601.1"/>
</dbReference>
<dbReference type="PANTHER" id="PTHR36142:SF5">
    <property type="entry name" value="METALLO-BETA-LACTAMASE DOMAIN-CONTAINING PROTEIN"/>
    <property type="match status" value="1"/>
</dbReference>
<organism evidence="1 2">
    <name type="scientific">Aplosporella prunicola CBS 121167</name>
    <dbReference type="NCBI Taxonomy" id="1176127"/>
    <lineage>
        <taxon>Eukaryota</taxon>
        <taxon>Fungi</taxon>
        <taxon>Dikarya</taxon>
        <taxon>Ascomycota</taxon>
        <taxon>Pezizomycotina</taxon>
        <taxon>Dothideomycetes</taxon>
        <taxon>Dothideomycetes incertae sedis</taxon>
        <taxon>Botryosphaeriales</taxon>
        <taxon>Aplosporellaceae</taxon>
        <taxon>Aplosporella</taxon>
    </lineage>
</organism>
<name>A0A6A6BKF4_9PEZI</name>